<evidence type="ECO:0000256" key="7">
    <source>
        <dbReference type="SAM" id="MobiDB-lite"/>
    </source>
</evidence>
<evidence type="ECO:0000256" key="2">
    <source>
        <dbReference type="ARBA" id="ARBA00022448"/>
    </source>
</evidence>
<dbReference type="Proteomes" id="UP000325598">
    <property type="component" value="Unassembled WGS sequence"/>
</dbReference>
<evidence type="ECO:0000256" key="3">
    <source>
        <dbReference type="ARBA" id="ARBA00022475"/>
    </source>
</evidence>
<feature type="transmembrane region" description="Helical" evidence="8">
    <location>
        <begin position="343"/>
        <end position="366"/>
    </location>
</feature>
<evidence type="ECO:0000256" key="5">
    <source>
        <dbReference type="ARBA" id="ARBA00022989"/>
    </source>
</evidence>
<comment type="subcellular location">
    <subcellularLocation>
        <location evidence="1">Cell membrane</location>
        <topology evidence="1">Multi-pass membrane protein</topology>
    </subcellularLocation>
</comment>
<gene>
    <name evidence="10" type="ORF">San01_27570</name>
</gene>
<feature type="transmembrane region" description="Helical" evidence="8">
    <location>
        <begin position="279"/>
        <end position="296"/>
    </location>
</feature>
<feature type="transmembrane region" description="Helical" evidence="8">
    <location>
        <begin position="47"/>
        <end position="65"/>
    </location>
</feature>
<feature type="domain" description="Major facilitator superfamily (MFS) profile" evidence="9">
    <location>
        <begin position="10"/>
        <end position="403"/>
    </location>
</feature>
<feature type="transmembrane region" description="Helical" evidence="8">
    <location>
        <begin position="77"/>
        <end position="95"/>
    </location>
</feature>
<dbReference type="PROSITE" id="PS50850">
    <property type="entry name" value="MFS"/>
    <property type="match status" value="1"/>
</dbReference>
<dbReference type="GO" id="GO:0005886">
    <property type="term" value="C:plasma membrane"/>
    <property type="evidence" value="ECO:0007669"/>
    <property type="project" value="UniProtKB-SubCell"/>
</dbReference>
<feature type="transmembrane region" description="Helical" evidence="8">
    <location>
        <begin position="138"/>
        <end position="160"/>
    </location>
</feature>
<keyword evidence="5 8" id="KW-1133">Transmembrane helix</keyword>
<dbReference type="InterPro" id="IPR036259">
    <property type="entry name" value="MFS_trans_sf"/>
</dbReference>
<keyword evidence="2" id="KW-0813">Transport</keyword>
<name>A0A5J4LFL7_9ACTN</name>
<dbReference type="Gene3D" id="1.20.1250.20">
    <property type="entry name" value="MFS general substrate transporter like domains"/>
    <property type="match status" value="2"/>
</dbReference>
<feature type="transmembrane region" description="Helical" evidence="8">
    <location>
        <begin position="249"/>
        <end position="267"/>
    </location>
</feature>
<feature type="transmembrane region" description="Helical" evidence="8">
    <location>
        <begin position="372"/>
        <end position="396"/>
    </location>
</feature>
<keyword evidence="4 8" id="KW-0812">Transmembrane</keyword>
<proteinExistence type="predicted"/>
<organism evidence="10 11">
    <name type="scientific">Streptomyces angustmyceticus</name>
    <dbReference type="NCBI Taxonomy" id="285578"/>
    <lineage>
        <taxon>Bacteria</taxon>
        <taxon>Bacillati</taxon>
        <taxon>Actinomycetota</taxon>
        <taxon>Actinomycetes</taxon>
        <taxon>Kitasatosporales</taxon>
        <taxon>Streptomycetaceae</taxon>
        <taxon>Streptomyces</taxon>
    </lineage>
</organism>
<accession>A0A5J4LFL7</accession>
<evidence type="ECO:0000256" key="6">
    <source>
        <dbReference type="ARBA" id="ARBA00023136"/>
    </source>
</evidence>
<feature type="compositionally biased region" description="Basic and acidic residues" evidence="7">
    <location>
        <begin position="417"/>
        <end position="426"/>
    </location>
</feature>
<protein>
    <submittedName>
        <fullName evidence="10">MFS transporter</fullName>
    </submittedName>
</protein>
<dbReference type="PANTHER" id="PTHR23517">
    <property type="entry name" value="RESISTANCE PROTEIN MDTM, PUTATIVE-RELATED-RELATED"/>
    <property type="match status" value="1"/>
</dbReference>
<evidence type="ECO:0000259" key="9">
    <source>
        <dbReference type="PROSITE" id="PS50850"/>
    </source>
</evidence>
<feature type="transmembrane region" description="Helical" evidence="8">
    <location>
        <begin position="212"/>
        <end position="237"/>
    </location>
</feature>
<feature type="transmembrane region" description="Helical" evidence="8">
    <location>
        <begin position="101"/>
        <end position="118"/>
    </location>
</feature>
<feature type="transmembrane region" description="Helical" evidence="8">
    <location>
        <begin position="12"/>
        <end position="35"/>
    </location>
</feature>
<dbReference type="GO" id="GO:0022857">
    <property type="term" value="F:transmembrane transporter activity"/>
    <property type="evidence" value="ECO:0007669"/>
    <property type="project" value="InterPro"/>
</dbReference>
<dbReference type="InterPro" id="IPR020846">
    <property type="entry name" value="MFS_dom"/>
</dbReference>
<feature type="transmembrane region" description="Helical" evidence="8">
    <location>
        <begin position="166"/>
        <end position="187"/>
    </location>
</feature>
<dbReference type="InterPro" id="IPR011701">
    <property type="entry name" value="MFS"/>
</dbReference>
<dbReference type="PANTHER" id="PTHR23517:SF2">
    <property type="entry name" value="MULTIDRUG RESISTANCE PROTEIN MDTH"/>
    <property type="match status" value="1"/>
</dbReference>
<dbReference type="InterPro" id="IPR050171">
    <property type="entry name" value="MFS_Transporters"/>
</dbReference>
<keyword evidence="11" id="KW-1185">Reference proteome</keyword>
<evidence type="ECO:0000313" key="10">
    <source>
        <dbReference type="EMBL" id="GES30270.1"/>
    </source>
</evidence>
<evidence type="ECO:0000256" key="1">
    <source>
        <dbReference type="ARBA" id="ARBA00004651"/>
    </source>
</evidence>
<feature type="transmembrane region" description="Helical" evidence="8">
    <location>
        <begin position="302"/>
        <end position="322"/>
    </location>
</feature>
<dbReference type="SUPFAM" id="SSF103473">
    <property type="entry name" value="MFS general substrate transporter"/>
    <property type="match status" value="1"/>
</dbReference>
<dbReference type="Pfam" id="PF07690">
    <property type="entry name" value="MFS_1"/>
    <property type="match status" value="1"/>
</dbReference>
<evidence type="ECO:0000256" key="8">
    <source>
        <dbReference type="SAM" id="Phobius"/>
    </source>
</evidence>
<evidence type="ECO:0000313" key="11">
    <source>
        <dbReference type="Proteomes" id="UP000325598"/>
    </source>
</evidence>
<dbReference type="EMBL" id="BLAG01000008">
    <property type="protein sequence ID" value="GES30270.1"/>
    <property type="molecule type" value="Genomic_DNA"/>
</dbReference>
<sequence>MRRLIPLSGPLLRLTGVNFLASIGFGMYASGNAIYFTRYVGLPVSQVGIGLTVAGLVWLPLSIHLGRFADKVGARGATVFMGVAQVLLLVAATAVHGLVEFVVVVSLLGVFVQGGWICREALVAEMTDSEARVTVSAYLRSAFNVGIILGALAAGLALTLDDAPAYLALILGSALAEAAATVLCLGLPKRAAGPEWRADVVPIRNAVRDVPYLTLSVLYGLLAVGDIVLRIGIPLWIVTHSGLPSGLGAWLYGLNAVLVVALQVPLSRAAETFGGVRRLLLLASFASTVSCLAIAVSTGMPALVGVSALVVSVVLLSLSEVWSSAAGWKLRYELAPPQAQGTWGGVFALGSSINLVLGPAVVTLVVERYAATGWAALSAGFLLVAAAVVPAMAWALRTRATGRAGAPREVAGSPQTKEAKTKGVKS</sequence>
<evidence type="ECO:0000256" key="4">
    <source>
        <dbReference type="ARBA" id="ARBA00022692"/>
    </source>
</evidence>
<feature type="region of interest" description="Disordered" evidence="7">
    <location>
        <begin position="405"/>
        <end position="426"/>
    </location>
</feature>
<dbReference type="AlphaFoldDB" id="A0A5J4LFL7"/>
<keyword evidence="3" id="KW-1003">Cell membrane</keyword>
<comment type="caution">
    <text evidence="10">The sequence shown here is derived from an EMBL/GenBank/DDBJ whole genome shotgun (WGS) entry which is preliminary data.</text>
</comment>
<keyword evidence="6 8" id="KW-0472">Membrane</keyword>
<reference evidence="10 11" key="1">
    <citation type="submission" date="2019-10" db="EMBL/GenBank/DDBJ databases">
        <title>Whole genome shotgun sequence of Streptomyces angustmyceticus NBRC 3934.</title>
        <authorList>
            <person name="Hosoyama A."/>
            <person name="Ichikawa N."/>
            <person name="Kimura A."/>
            <person name="Kitahashi Y."/>
            <person name="Komaki H."/>
            <person name="Uohara A."/>
        </authorList>
    </citation>
    <scope>NUCLEOTIDE SEQUENCE [LARGE SCALE GENOMIC DNA]</scope>
    <source>
        <strain evidence="10 11">NBRC 3934</strain>
    </source>
</reference>